<dbReference type="GeneID" id="38120228"/>
<dbReference type="GO" id="GO:0019748">
    <property type="term" value="P:secondary metabolic process"/>
    <property type="evidence" value="ECO:0007669"/>
    <property type="project" value="TreeGrafter"/>
</dbReference>
<dbReference type="Gene3D" id="3.40.50.1820">
    <property type="entry name" value="alpha/beta hydrolase"/>
    <property type="match status" value="1"/>
</dbReference>
<dbReference type="RefSeq" id="XP_026599606.1">
    <property type="nucleotide sequence ID" value="XM_026751874.1"/>
</dbReference>
<keyword evidence="1" id="KW-0378">Hydrolase</keyword>
<dbReference type="Proteomes" id="UP000256690">
    <property type="component" value="Unassembled WGS sequence"/>
</dbReference>
<evidence type="ECO:0000259" key="2">
    <source>
        <dbReference type="Pfam" id="PF03959"/>
    </source>
</evidence>
<dbReference type="InterPro" id="IPR029058">
    <property type="entry name" value="AB_hydrolase_fold"/>
</dbReference>
<evidence type="ECO:0000313" key="4">
    <source>
        <dbReference type="Proteomes" id="UP000256690"/>
    </source>
</evidence>
<dbReference type="GO" id="GO:0005737">
    <property type="term" value="C:cytoplasm"/>
    <property type="evidence" value="ECO:0007669"/>
    <property type="project" value="TreeGrafter"/>
</dbReference>
<protein>
    <recommendedName>
        <fullName evidence="2">Serine hydrolase domain-containing protein</fullName>
    </recommendedName>
</protein>
<dbReference type="GO" id="GO:0005634">
    <property type="term" value="C:nucleus"/>
    <property type="evidence" value="ECO:0007669"/>
    <property type="project" value="TreeGrafter"/>
</dbReference>
<sequence length="140" mass="15155">MGLPISSDAEEINRATGALLQNTATSLSTFASDISLIQRGVGLWDGNVSSKSLIHDPGTRPPRDDVYGLDFTAFPTWARIEIPTVHVYGAKDPRWPAGVQLAEFCVDRVEFDHGGGHDIPRGSVVSERIGGLVEGLMRRI</sequence>
<feature type="domain" description="Serine hydrolase" evidence="2">
    <location>
        <begin position="76"/>
        <end position="124"/>
    </location>
</feature>
<dbReference type="STRING" id="1810919.A0A3D8QRN9"/>
<dbReference type="InterPro" id="IPR050593">
    <property type="entry name" value="LovG"/>
</dbReference>
<dbReference type="PANTHER" id="PTHR48070:SF7">
    <property type="entry name" value="SERINE HYDROLASE FSH DOMAIN-CONTAINING PROTEIN-RELATED"/>
    <property type="match status" value="1"/>
</dbReference>
<evidence type="ECO:0000313" key="3">
    <source>
        <dbReference type="EMBL" id="RDW64447.1"/>
    </source>
</evidence>
<dbReference type="OrthoDB" id="2094269at2759"/>
<dbReference type="SUPFAM" id="SSF53474">
    <property type="entry name" value="alpha/beta-Hydrolases"/>
    <property type="match status" value="1"/>
</dbReference>
<proteinExistence type="predicted"/>
<name>A0A3D8QRN9_9EURO</name>
<reference evidence="3 4" key="1">
    <citation type="journal article" date="2018" name="IMA Fungus">
        <title>IMA Genome-F 9: Draft genome sequence of Annulohypoxylon stygium, Aspergillus mulundensis, Berkeleyomyces basicola (syn. Thielaviopsis basicola), Ceratocystis smalleyi, two Cercospora beticola strains, Coleophoma cylindrospora, Fusarium fracticaudum, Phialophora cf. hyalina, and Morchella septimelata.</title>
        <authorList>
            <person name="Wingfield B.D."/>
            <person name="Bills G.F."/>
            <person name="Dong Y."/>
            <person name="Huang W."/>
            <person name="Nel W.J."/>
            <person name="Swalarsk-Parry B.S."/>
            <person name="Vaghefi N."/>
            <person name="Wilken P.M."/>
            <person name="An Z."/>
            <person name="de Beer Z.W."/>
            <person name="De Vos L."/>
            <person name="Chen L."/>
            <person name="Duong T.A."/>
            <person name="Gao Y."/>
            <person name="Hammerbacher A."/>
            <person name="Kikkert J.R."/>
            <person name="Li Y."/>
            <person name="Li H."/>
            <person name="Li K."/>
            <person name="Li Q."/>
            <person name="Liu X."/>
            <person name="Ma X."/>
            <person name="Naidoo K."/>
            <person name="Pethybridge S.J."/>
            <person name="Sun J."/>
            <person name="Steenkamp E.T."/>
            <person name="van der Nest M.A."/>
            <person name="van Wyk S."/>
            <person name="Wingfield M.J."/>
            <person name="Xiong C."/>
            <person name="Yue Q."/>
            <person name="Zhang X."/>
        </authorList>
    </citation>
    <scope>NUCLEOTIDE SEQUENCE [LARGE SCALE GENOMIC DNA]</scope>
    <source>
        <strain evidence="3 4">DSM 5745</strain>
    </source>
</reference>
<keyword evidence="4" id="KW-1185">Reference proteome</keyword>
<dbReference type="Pfam" id="PF03959">
    <property type="entry name" value="FSH1"/>
    <property type="match status" value="1"/>
</dbReference>
<dbReference type="InterPro" id="IPR005645">
    <property type="entry name" value="FSH-like_dom"/>
</dbReference>
<evidence type="ECO:0000256" key="1">
    <source>
        <dbReference type="ARBA" id="ARBA00022801"/>
    </source>
</evidence>
<organism evidence="3 4">
    <name type="scientific">Aspergillus mulundensis</name>
    <dbReference type="NCBI Taxonomy" id="1810919"/>
    <lineage>
        <taxon>Eukaryota</taxon>
        <taxon>Fungi</taxon>
        <taxon>Dikarya</taxon>
        <taxon>Ascomycota</taxon>
        <taxon>Pezizomycotina</taxon>
        <taxon>Eurotiomycetes</taxon>
        <taxon>Eurotiomycetidae</taxon>
        <taxon>Eurotiales</taxon>
        <taxon>Aspergillaceae</taxon>
        <taxon>Aspergillus</taxon>
        <taxon>Aspergillus subgen. Nidulantes</taxon>
    </lineage>
</organism>
<dbReference type="PANTHER" id="PTHR48070">
    <property type="entry name" value="ESTERASE OVCA2"/>
    <property type="match status" value="1"/>
</dbReference>
<dbReference type="AlphaFoldDB" id="A0A3D8QRN9"/>
<accession>A0A3D8QRN9</accession>
<comment type="caution">
    <text evidence="3">The sequence shown here is derived from an EMBL/GenBank/DDBJ whole genome shotgun (WGS) entry which is preliminary data.</text>
</comment>
<dbReference type="GO" id="GO:0016787">
    <property type="term" value="F:hydrolase activity"/>
    <property type="evidence" value="ECO:0007669"/>
    <property type="project" value="UniProtKB-KW"/>
</dbReference>
<dbReference type="EMBL" id="PVWQ01000014">
    <property type="protein sequence ID" value="RDW64447.1"/>
    <property type="molecule type" value="Genomic_DNA"/>
</dbReference>
<gene>
    <name evidence="3" type="ORF">DSM5745_09858</name>
</gene>